<keyword evidence="1 2" id="KW-0378">Hydrolase</keyword>
<dbReference type="InterPro" id="IPR009097">
    <property type="entry name" value="Cyclic_Pdiesterase"/>
</dbReference>
<dbReference type="HAMAP" id="MF_01940">
    <property type="entry name" value="RNA_CPDase"/>
    <property type="match status" value="1"/>
</dbReference>
<dbReference type="SUPFAM" id="SSF55144">
    <property type="entry name" value="LigT-like"/>
    <property type="match status" value="1"/>
</dbReference>
<organism evidence="3 4">
    <name type="scientific">Paenibacillus helianthi</name>
    <dbReference type="NCBI Taxonomy" id="1349432"/>
    <lineage>
        <taxon>Bacteria</taxon>
        <taxon>Bacillati</taxon>
        <taxon>Bacillota</taxon>
        <taxon>Bacilli</taxon>
        <taxon>Bacillales</taxon>
        <taxon>Paenibacillaceae</taxon>
        <taxon>Paenibacillus</taxon>
    </lineage>
</organism>
<dbReference type="EC" id="3.1.4.58" evidence="2"/>
<evidence type="ECO:0000313" key="4">
    <source>
        <dbReference type="Proteomes" id="UP000186058"/>
    </source>
</evidence>
<accession>A0ABX3EI08</accession>
<feature type="active site" description="Proton donor" evidence="2">
    <location>
        <position position="50"/>
    </location>
</feature>
<comment type="similarity">
    <text evidence="2">Belongs to the 2H phosphoesterase superfamily. ThpR family.</text>
</comment>
<evidence type="ECO:0000256" key="1">
    <source>
        <dbReference type="ARBA" id="ARBA00022801"/>
    </source>
</evidence>
<comment type="catalytic activity">
    <reaction evidence="2">
        <text>a 3'-end 2',3'-cyclophospho-ribonucleotide-RNA + H2O = a 3'-end 2'-phospho-ribonucleotide-RNA + H(+)</text>
        <dbReference type="Rhea" id="RHEA:11828"/>
        <dbReference type="Rhea" id="RHEA-COMP:10464"/>
        <dbReference type="Rhea" id="RHEA-COMP:17353"/>
        <dbReference type="ChEBI" id="CHEBI:15377"/>
        <dbReference type="ChEBI" id="CHEBI:15378"/>
        <dbReference type="ChEBI" id="CHEBI:83064"/>
        <dbReference type="ChEBI" id="CHEBI:173113"/>
        <dbReference type="EC" id="3.1.4.58"/>
    </reaction>
</comment>
<evidence type="ECO:0000256" key="2">
    <source>
        <dbReference type="HAMAP-Rule" id="MF_01940"/>
    </source>
</evidence>
<feature type="short sequence motif" description="HXTX 2" evidence="2">
    <location>
        <begin position="137"/>
        <end position="140"/>
    </location>
</feature>
<gene>
    <name evidence="3" type="ORF">A3844_24410</name>
</gene>
<proteinExistence type="inferred from homology"/>
<dbReference type="PANTHER" id="PTHR35561">
    <property type="entry name" value="RNA 2',3'-CYCLIC PHOSPHODIESTERASE"/>
    <property type="match status" value="1"/>
</dbReference>
<reference evidence="3 4" key="1">
    <citation type="submission" date="2016-03" db="EMBL/GenBank/DDBJ databases">
        <authorList>
            <person name="Sant'Anna F.H."/>
            <person name="Ambrosini A."/>
            <person name="Souza R."/>
            <person name="Bach E."/>
            <person name="Fernandes G."/>
            <person name="Balsanelli E."/>
            <person name="Baura V.A."/>
            <person name="Souza E.M."/>
            <person name="Passaglia L."/>
        </authorList>
    </citation>
    <scope>NUCLEOTIDE SEQUENCE [LARGE SCALE GENOMIC DNA]</scope>
    <source>
        <strain evidence="3 4">P26E</strain>
    </source>
</reference>
<dbReference type="NCBIfam" id="TIGR02258">
    <property type="entry name" value="2_5_ligase"/>
    <property type="match status" value="1"/>
</dbReference>
<evidence type="ECO:0000313" key="3">
    <source>
        <dbReference type="EMBL" id="OKP82003.1"/>
    </source>
</evidence>
<dbReference type="InterPro" id="IPR004175">
    <property type="entry name" value="RNA_CPDase"/>
</dbReference>
<dbReference type="RefSeq" id="WP_074108779.1">
    <property type="nucleotide sequence ID" value="NZ_LVWI01000070.1"/>
</dbReference>
<sequence>MDRKQSGSEMERLFIAVNLPSLLCKSLGKECSSLSATLNFAKWTHSEDYHITLQFLGDTPKPLIPDLLEALKEVSSTCKPFQLHLTEWGAFGRLEAPKVLWAGVSGEMDKLADLQKRVISATRPLGFIPEAREFKPHLTLARKYRDTLPFSLERLSDLRAQLPDVEEDIGTAGWTVDGFLVYATRMHAIPMYEMIEKLPFF</sequence>
<dbReference type="EMBL" id="LVWI01000070">
    <property type="protein sequence ID" value="OKP82003.1"/>
    <property type="molecule type" value="Genomic_DNA"/>
</dbReference>
<feature type="active site" description="Proton acceptor" evidence="2">
    <location>
        <position position="137"/>
    </location>
</feature>
<comment type="function">
    <text evidence="2">Hydrolyzes RNA 2',3'-cyclic phosphodiester to an RNA 2'-phosphomonoester.</text>
</comment>
<feature type="short sequence motif" description="HXTX 1" evidence="2">
    <location>
        <begin position="50"/>
        <end position="53"/>
    </location>
</feature>
<dbReference type="Pfam" id="PF13563">
    <property type="entry name" value="2_5_RNA_ligase2"/>
    <property type="match status" value="1"/>
</dbReference>
<comment type="caution">
    <text evidence="3">The sequence shown here is derived from an EMBL/GenBank/DDBJ whole genome shotgun (WGS) entry which is preliminary data.</text>
</comment>
<dbReference type="Gene3D" id="3.90.1140.10">
    <property type="entry name" value="Cyclic phosphodiesterase"/>
    <property type="match status" value="1"/>
</dbReference>
<dbReference type="PANTHER" id="PTHR35561:SF1">
    <property type="entry name" value="RNA 2',3'-CYCLIC PHOSPHODIESTERASE"/>
    <property type="match status" value="1"/>
</dbReference>
<keyword evidence="4" id="KW-1185">Reference proteome</keyword>
<dbReference type="Proteomes" id="UP000186058">
    <property type="component" value="Unassembled WGS sequence"/>
</dbReference>
<name>A0ABX3EI08_9BACL</name>
<protein>
    <recommendedName>
        <fullName evidence="2">RNA 2',3'-cyclic phosphodiesterase</fullName>
        <shortName evidence="2">RNA 2',3'-CPDase</shortName>
        <ecNumber evidence="2">3.1.4.58</ecNumber>
    </recommendedName>
</protein>